<organism evidence="2 3">
    <name type="scientific">Mucinivorans hirudinis</name>
    <dbReference type="NCBI Taxonomy" id="1433126"/>
    <lineage>
        <taxon>Bacteria</taxon>
        <taxon>Pseudomonadati</taxon>
        <taxon>Bacteroidota</taxon>
        <taxon>Bacteroidia</taxon>
        <taxon>Bacteroidales</taxon>
        <taxon>Rikenellaceae</taxon>
        <taxon>Mucinivorans</taxon>
    </lineage>
</organism>
<feature type="domain" description="Helix-turn-helix" evidence="1">
    <location>
        <begin position="43"/>
        <end position="87"/>
    </location>
</feature>
<evidence type="ECO:0000313" key="2">
    <source>
        <dbReference type="EMBL" id="CDN32585.1"/>
    </source>
</evidence>
<dbReference type="PANTHER" id="PTHR34585:SF22">
    <property type="entry name" value="HELIX-TURN-HELIX DOMAIN-CONTAINING PROTEIN"/>
    <property type="match status" value="1"/>
</dbReference>
<dbReference type="EMBL" id="HG934468">
    <property type="protein sequence ID" value="CDN32585.1"/>
    <property type="molecule type" value="Genomic_DNA"/>
</dbReference>
<keyword evidence="3" id="KW-1185">Reference proteome</keyword>
<protein>
    <recommendedName>
        <fullName evidence="1">Helix-turn-helix domain-containing protein</fullName>
    </recommendedName>
</protein>
<dbReference type="Proteomes" id="UP000027616">
    <property type="component" value="Chromosome I"/>
</dbReference>
<evidence type="ECO:0000313" key="3">
    <source>
        <dbReference type="Proteomes" id="UP000027616"/>
    </source>
</evidence>
<dbReference type="Pfam" id="PF12728">
    <property type="entry name" value="HTH_17"/>
    <property type="match status" value="1"/>
</dbReference>
<proteinExistence type="predicted"/>
<accession>A0A060RAC7</accession>
<name>A0A060RAC7_9BACT</name>
<dbReference type="AlphaFoldDB" id="A0A060RAC7"/>
<dbReference type="InterPro" id="IPR041657">
    <property type="entry name" value="HTH_17"/>
</dbReference>
<sequence length="90" mass="10755">MKQLKEYIDAIVSRIFDRLDTIESKIDGYKKHVIDGREMIDDADLCKILKISKRSIYRYRKSGELTPRKLRGKLYYDIEDVKKLINKIMD</sequence>
<dbReference type="STRING" id="1433126.BN938_2515"/>
<dbReference type="HOGENOM" id="CLU_133781_2_2_10"/>
<reference evidence="2 3" key="1">
    <citation type="journal article" date="2015" name="Genome Announc.">
        <title>Complete Genome Sequence of the Novel Leech Symbiont Mucinivorans hirudinis M3T.</title>
        <authorList>
            <person name="Nelson M.C."/>
            <person name="Bomar L."/>
            <person name="Graf J."/>
        </authorList>
    </citation>
    <scope>NUCLEOTIDE SEQUENCE [LARGE SCALE GENOMIC DNA]</scope>
    <source>
        <strain evidence="3">M3</strain>
    </source>
</reference>
<dbReference type="InterPro" id="IPR009061">
    <property type="entry name" value="DNA-bd_dom_put_sf"/>
</dbReference>
<dbReference type="KEGG" id="rbc:BN938_2515"/>
<gene>
    <name evidence="2" type="ORF">BN938_2515</name>
</gene>
<dbReference type="PANTHER" id="PTHR34585">
    <property type="match status" value="1"/>
</dbReference>
<evidence type="ECO:0000259" key="1">
    <source>
        <dbReference type="Pfam" id="PF12728"/>
    </source>
</evidence>
<dbReference type="SUPFAM" id="SSF46955">
    <property type="entry name" value="Putative DNA-binding domain"/>
    <property type="match status" value="1"/>
</dbReference>